<evidence type="ECO:0000313" key="2">
    <source>
        <dbReference type="EMBL" id="RBQ06965.1"/>
    </source>
</evidence>
<dbReference type="Gene3D" id="3.40.50.2000">
    <property type="entry name" value="Glycogen Phosphorylase B"/>
    <property type="match status" value="2"/>
</dbReference>
<name>A0A366KZA4_9SPHI</name>
<dbReference type="EMBL" id="QNQU01000009">
    <property type="protein sequence ID" value="RBQ06965.1"/>
    <property type="molecule type" value="Genomic_DNA"/>
</dbReference>
<organism evidence="2 3">
    <name type="scientific">Pedobacter miscanthi</name>
    <dbReference type="NCBI Taxonomy" id="2259170"/>
    <lineage>
        <taxon>Bacteria</taxon>
        <taxon>Pseudomonadati</taxon>
        <taxon>Bacteroidota</taxon>
        <taxon>Sphingobacteriia</taxon>
        <taxon>Sphingobacteriales</taxon>
        <taxon>Sphingobacteriaceae</taxon>
        <taxon>Pedobacter</taxon>
    </lineage>
</organism>
<evidence type="ECO:0000259" key="1">
    <source>
        <dbReference type="Pfam" id="PF00534"/>
    </source>
</evidence>
<gene>
    <name evidence="2" type="ORF">DRW42_12125</name>
</gene>
<dbReference type="GO" id="GO:0016757">
    <property type="term" value="F:glycosyltransferase activity"/>
    <property type="evidence" value="ECO:0007669"/>
    <property type="project" value="InterPro"/>
</dbReference>
<dbReference type="InterPro" id="IPR001296">
    <property type="entry name" value="Glyco_trans_1"/>
</dbReference>
<dbReference type="Proteomes" id="UP000252081">
    <property type="component" value="Unassembled WGS sequence"/>
</dbReference>
<dbReference type="SUPFAM" id="SSF53756">
    <property type="entry name" value="UDP-Glycosyltransferase/glycogen phosphorylase"/>
    <property type="match status" value="1"/>
</dbReference>
<comment type="caution">
    <text evidence="2">The sequence shown here is derived from an EMBL/GenBank/DDBJ whole genome shotgun (WGS) entry which is preliminary data.</text>
</comment>
<dbReference type="PANTHER" id="PTHR12526">
    <property type="entry name" value="GLYCOSYLTRANSFERASE"/>
    <property type="match status" value="1"/>
</dbReference>
<evidence type="ECO:0000313" key="3">
    <source>
        <dbReference type="Proteomes" id="UP000252081"/>
    </source>
</evidence>
<dbReference type="PANTHER" id="PTHR12526:SF630">
    <property type="entry name" value="GLYCOSYLTRANSFERASE"/>
    <property type="match status" value="1"/>
</dbReference>
<dbReference type="RefSeq" id="WP_113949084.1">
    <property type="nucleotide sequence ID" value="NZ_QNQU01000009.1"/>
</dbReference>
<feature type="domain" description="Glycosyl transferase family 1" evidence="1">
    <location>
        <begin position="190"/>
        <end position="339"/>
    </location>
</feature>
<proteinExistence type="predicted"/>
<dbReference type="Pfam" id="PF00534">
    <property type="entry name" value="Glycos_transf_1"/>
    <property type="match status" value="1"/>
</dbReference>
<dbReference type="OrthoDB" id="655095at2"/>
<reference evidence="2 3" key="1">
    <citation type="submission" date="2018-07" db="EMBL/GenBank/DDBJ databases">
        <title>A draft genome of a endophytic bacteria, a new species of Pedobacter.</title>
        <authorList>
            <person name="Zhang Z.D."/>
            <person name="Chen Z.J."/>
        </authorList>
    </citation>
    <scope>NUCLEOTIDE SEQUENCE [LARGE SCALE GENOMIC DNA]</scope>
    <source>
        <strain evidence="2 3">RS10</strain>
    </source>
</reference>
<accession>A0A366KZA4</accession>
<dbReference type="CDD" id="cd03801">
    <property type="entry name" value="GT4_PimA-like"/>
    <property type="match status" value="1"/>
</dbReference>
<keyword evidence="3" id="KW-1185">Reference proteome</keyword>
<sequence length="369" mass="41918">MKKILFISHNLGRTGSEMLLWYSLMNLNREKFLPLLFTKGKGVLIDTLPSEIQHFLPYRQNPKRSLRILRSVLKKAKIDALEYQLGYISKKYKVDFWYVNTIVLPEFYPIAKKLGVKIITHAHELTFAYDFIRYNDLETIISSSAVLIGCSEAVCSRISDMGRPDVNLLYGFIDPNNIICTKTPAEVKENTGFGAEDFVWAISGKTTLIKGVDLLVSLIPELPANIKIIWIGGEEDTGVYYYAKKTVEYKFPERVKFLGAQSEEYYNYLNAADAFLLLSREDSFPLVMLEAATLGKPIVGFNSGGISEFVTKSTGIVVETWRTKDLAEAMMEVKNHPEKFDTDEIKRQASLYEVKKQVSILEDILDSVN</sequence>
<dbReference type="AlphaFoldDB" id="A0A366KZA4"/>
<protein>
    <recommendedName>
        <fullName evidence="1">Glycosyl transferase family 1 domain-containing protein</fullName>
    </recommendedName>
</protein>